<organism evidence="3 4">
    <name type="scientific">Oribacterium sinus</name>
    <dbReference type="NCBI Taxonomy" id="237576"/>
    <lineage>
        <taxon>Bacteria</taxon>
        <taxon>Bacillati</taxon>
        <taxon>Bacillota</taxon>
        <taxon>Clostridia</taxon>
        <taxon>Lachnospirales</taxon>
        <taxon>Lachnospiraceae</taxon>
        <taxon>Oribacterium</taxon>
    </lineage>
</organism>
<name>A0A930DY01_9FIRM</name>
<protein>
    <submittedName>
        <fullName evidence="3">PaaI family thioesterase</fullName>
    </submittedName>
</protein>
<dbReference type="EMBL" id="JABZRB010000182">
    <property type="protein sequence ID" value="MBF1305493.1"/>
    <property type="molecule type" value="Genomic_DNA"/>
</dbReference>
<comment type="caution">
    <text evidence="3">The sequence shown here is derived from an EMBL/GenBank/DDBJ whole genome shotgun (WGS) entry which is preliminary data.</text>
</comment>
<evidence type="ECO:0000259" key="2">
    <source>
        <dbReference type="Pfam" id="PF03061"/>
    </source>
</evidence>
<reference evidence="3" key="1">
    <citation type="submission" date="2020-04" db="EMBL/GenBank/DDBJ databases">
        <title>Deep metagenomics examines the oral microbiome during advanced dental caries in children, revealing novel taxa and co-occurrences with host molecules.</title>
        <authorList>
            <person name="Baker J.L."/>
            <person name="Morton J.T."/>
            <person name="Dinis M."/>
            <person name="Alvarez R."/>
            <person name="Tran N.C."/>
            <person name="Knight R."/>
            <person name="Edlund A."/>
        </authorList>
    </citation>
    <scope>NUCLEOTIDE SEQUENCE</scope>
    <source>
        <strain evidence="3">JCVI_48_bin.5</strain>
    </source>
</reference>
<dbReference type="Proteomes" id="UP000780721">
    <property type="component" value="Unassembled WGS sequence"/>
</dbReference>
<dbReference type="InterPro" id="IPR006683">
    <property type="entry name" value="Thioestr_dom"/>
</dbReference>
<feature type="domain" description="Thioesterase" evidence="2">
    <location>
        <begin position="48"/>
        <end position="122"/>
    </location>
</feature>
<dbReference type="Pfam" id="PF03061">
    <property type="entry name" value="4HBT"/>
    <property type="match status" value="1"/>
</dbReference>
<dbReference type="GO" id="GO:0016289">
    <property type="term" value="F:acyl-CoA hydrolase activity"/>
    <property type="evidence" value="ECO:0007669"/>
    <property type="project" value="TreeGrafter"/>
</dbReference>
<proteinExistence type="predicted"/>
<dbReference type="PANTHER" id="PTHR42856">
    <property type="entry name" value="ACYL-COENZYME A THIOESTERASE PAAI"/>
    <property type="match status" value="1"/>
</dbReference>
<dbReference type="SUPFAM" id="SSF54637">
    <property type="entry name" value="Thioesterase/thiol ester dehydrase-isomerase"/>
    <property type="match status" value="1"/>
</dbReference>
<evidence type="ECO:0000313" key="3">
    <source>
        <dbReference type="EMBL" id="MBF1305493.1"/>
    </source>
</evidence>
<accession>A0A930DY01</accession>
<dbReference type="Gene3D" id="3.10.129.10">
    <property type="entry name" value="Hotdog Thioesterase"/>
    <property type="match status" value="1"/>
</dbReference>
<gene>
    <name evidence="3" type="ORF">HXM91_06545</name>
</gene>
<keyword evidence="1" id="KW-0378">Hydrolase</keyword>
<evidence type="ECO:0000313" key="4">
    <source>
        <dbReference type="Proteomes" id="UP000780721"/>
    </source>
</evidence>
<evidence type="ECO:0000256" key="1">
    <source>
        <dbReference type="ARBA" id="ARBA00022801"/>
    </source>
</evidence>
<dbReference type="InterPro" id="IPR003736">
    <property type="entry name" value="PAAI_dom"/>
</dbReference>
<dbReference type="CDD" id="cd03443">
    <property type="entry name" value="PaaI_thioesterase"/>
    <property type="match status" value="1"/>
</dbReference>
<dbReference type="AlphaFoldDB" id="A0A930DY01"/>
<dbReference type="PANTHER" id="PTHR42856:SF1">
    <property type="entry name" value="ACYL-COENZYME A THIOESTERASE PAAI"/>
    <property type="match status" value="1"/>
</dbReference>
<sequence>MKMKEKVMEGVRAHIQELSGFDKIELLEIDPGHCLYSIEATEKMLNHYGAVHGGALYTLCDIASGMAAYAYGVKNVTLSGNINYVRPAGATKLFVECNALHKGKTTVVQDVTVKDEDDKLFCTARMTMYIIGEVEE</sequence>
<dbReference type="InterPro" id="IPR052723">
    <property type="entry name" value="Acyl-CoA_thioesterase_PaaI"/>
</dbReference>
<dbReference type="NCBIfam" id="TIGR00369">
    <property type="entry name" value="unchar_dom_1"/>
    <property type="match status" value="1"/>
</dbReference>
<dbReference type="InterPro" id="IPR029069">
    <property type="entry name" value="HotDog_dom_sf"/>
</dbReference>